<protein>
    <submittedName>
        <fullName evidence="2">Uncharacterized protein</fullName>
    </submittedName>
</protein>
<proteinExistence type="predicted"/>
<evidence type="ECO:0000313" key="2">
    <source>
        <dbReference type="WBParaSite" id="JU765_v2.g16784.t1"/>
    </source>
</evidence>
<organism evidence="1 2">
    <name type="scientific">Panagrolaimus sp. JU765</name>
    <dbReference type="NCBI Taxonomy" id="591449"/>
    <lineage>
        <taxon>Eukaryota</taxon>
        <taxon>Metazoa</taxon>
        <taxon>Ecdysozoa</taxon>
        <taxon>Nematoda</taxon>
        <taxon>Chromadorea</taxon>
        <taxon>Rhabditida</taxon>
        <taxon>Tylenchina</taxon>
        <taxon>Panagrolaimomorpha</taxon>
        <taxon>Panagrolaimoidea</taxon>
        <taxon>Panagrolaimidae</taxon>
        <taxon>Panagrolaimus</taxon>
    </lineage>
</organism>
<dbReference type="Proteomes" id="UP000887576">
    <property type="component" value="Unplaced"/>
</dbReference>
<name>A0AC34QJ75_9BILA</name>
<reference evidence="2" key="1">
    <citation type="submission" date="2022-11" db="UniProtKB">
        <authorList>
            <consortium name="WormBaseParasite"/>
        </authorList>
    </citation>
    <scope>IDENTIFICATION</scope>
</reference>
<sequence>MNDVQESVSTWKLEETNFSAFFLLKILNRHWPDWTFGEDIRSLKQPPTASWISKEKGFSSKIYSVKLFPENGPDFQICVKIPSTFHLESSIIASAENLAEDEVKIQKQNARRIIAQSHAREVAFYKFAAQKIPPKIPAEFFKNSKVCLWPRMDQGSGGNFDDGRLDKPLPNPVFAAPTIQPRPDIGVDRTNLPTPNLVCQPRKPEQGVSRDGKLGQLNVQVRHPELRNLARQGIRFF</sequence>
<dbReference type="WBParaSite" id="JU765_v2.g16784.t1">
    <property type="protein sequence ID" value="JU765_v2.g16784.t1"/>
    <property type="gene ID" value="JU765_v2.g16784"/>
</dbReference>
<evidence type="ECO:0000313" key="1">
    <source>
        <dbReference type="Proteomes" id="UP000887576"/>
    </source>
</evidence>
<accession>A0AC34QJ75</accession>